<reference evidence="1 2" key="1">
    <citation type="submission" date="2020-11" db="EMBL/GenBank/DDBJ databases">
        <title>Vibrio nitrifigilis sp. nov., a marine nitrogen-fixing bacterium isolated from the lagoon sediment of an islet inside an atoll.</title>
        <authorList>
            <person name="Wang L.-T."/>
            <person name="Shieh W.Y."/>
        </authorList>
    </citation>
    <scope>NUCLEOTIDE SEQUENCE [LARGE SCALE GENOMIC DNA]</scope>
    <source>
        <strain evidence="1 2">NFV-1</strain>
    </source>
</reference>
<accession>A0ABS0GFM6</accession>
<name>A0ABS0GFM6_9VIBR</name>
<proteinExistence type="predicted"/>
<dbReference type="RefSeq" id="WP_196123572.1">
    <property type="nucleotide sequence ID" value="NZ_JADPMR010000001.1"/>
</dbReference>
<keyword evidence="2" id="KW-1185">Reference proteome</keyword>
<dbReference type="EMBL" id="JADPMR010000001">
    <property type="protein sequence ID" value="MBF9001201.1"/>
    <property type="molecule type" value="Genomic_DNA"/>
</dbReference>
<protein>
    <recommendedName>
        <fullName evidence="3">Glycosyltransferase</fullName>
    </recommendedName>
</protein>
<organism evidence="1 2">
    <name type="scientific">Vibrio nitrifigilis</name>
    <dbReference type="NCBI Taxonomy" id="2789781"/>
    <lineage>
        <taxon>Bacteria</taxon>
        <taxon>Pseudomonadati</taxon>
        <taxon>Pseudomonadota</taxon>
        <taxon>Gammaproteobacteria</taxon>
        <taxon>Vibrionales</taxon>
        <taxon>Vibrionaceae</taxon>
        <taxon>Vibrio</taxon>
    </lineage>
</organism>
<dbReference type="Proteomes" id="UP000597206">
    <property type="component" value="Unassembled WGS sequence"/>
</dbReference>
<evidence type="ECO:0008006" key="3">
    <source>
        <dbReference type="Google" id="ProtNLM"/>
    </source>
</evidence>
<gene>
    <name evidence="1" type="ORF">I1A42_11655</name>
</gene>
<evidence type="ECO:0000313" key="2">
    <source>
        <dbReference type="Proteomes" id="UP000597206"/>
    </source>
</evidence>
<comment type="caution">
    <text evidence="1">The sequence shown here is derived from an EMBL/GenBank/DDBJ whole genome shotgun (WGS) entry which is preliminary data.</text>
</comment>
<sequence length="391" mass="45404">MIFENNKHIEVSRGVIKIKGINALFLRQKNSGQNQFEYINGNKNISRESIDNFIFNIKENNDFCIKNKIIYQHIIFPCKAIAYKQRFESLGIKIKNIVTEEHTSQHNVYYPSLKNISEEWFIINDTHCSYKGYIKIINEALSRAGINIPILPFHLKKSFYKGDVGKMLGEKPIEVDIIDRFDVGSDIHSFTTNHVLPGNNGEMHLKINTQAPIKKRVLLFGDSFFVGCLNYLSHLFSEVLYLREPYIIKDVANCLAPDIILSGNAERYLVNVPNSQTNPPYFTKFLNKNIKMEKLGVINQIAFESFFKPRNSIDYKNWIKDLELVHDIIMNQERDYVSILNDSQIDFIRDYAVNIENADIKYMLMNVAANNRPEGPYIKTKLNDYLLKLNK</sequence>
<evidence type="ECO:0000313" key="1">
    <source>
        <dbReference type="EMBL" id="MBF9001201.1"/>
    </source>
</evidence>